<proteinExistence type="predicted"/>
<dbReference type="Gene3D" id="1.10.10.60">
    <property type="entry name" value="Homeodomain-like"/>
    <property type="match status" value="1"/>
</dbReference>
<feature type="domain" description="Myb/SANT-like DNA-binding" evidence="1">
    <location>
        <begin position="4"/>
        <end position="54"/>
    </location>
</feature>
<organism evidence="2 3">
    <name type="scientific">Pseudolycoriella hygida</name>
    <dbReference type="NCBI Taxonomy" id="35572"/>
    <lineage>
        <taxon>Eukaryota</taxon>
        <taxon>Metazoa</taxon>
        <taxon>Ecdysozoa</taxon>
        <taxon>Arthropoda</taxon>
        <taxon>Hexapoda</taxon>
        <taxon>Insecta</taxon>
        <taxon>Pterygota</taxon>
        <taxon>Neoptera</taxon>
        <taxon>Endopterygota</taxon>
        <taxon>Diptera</taxon>
        <taxon>Nematocera</taxon>
        <taxon>Sciaroidea</taxon>
        <taxon>Sciaridae</taxon>
        <taxon>Pseudolycoriella</taxon>
    </lineage>
</organism>
<dbReference type="AlphaFoldDB" id="A0A9Q0MX97"/>
<sequence length="149" mass="17777">MDSYFTDEETLTLLKLVHTKDMQDKFNSNKKKHRKVWEEISKLLESEGVKKSAETMSDSDPIPDWELWPKYEEYYKRKQQTPEADDRLKCSPAVTFSDRETDELLLIMGEPATRQIFIKNRKKHRVAWNYILKCLKRKGIHKTVDKVKN</sequence>
<keyword evidence="3" id="KW-1185">Reference proteome</keyword>
<dbReference type="Proteomes" id="UP001151699">
    <property type="component" value="Chromosome X"/>
</dbReference>
<feature type="non-terminal residue" evidence="2">
    <location>
        <position position="1"/>
    </location>
</feature>
<protein>
    <recommendedName>
        <fullName evidence="1">Myb/SANT-like DNA-binding domain-containing protein</fullName>
    </recommendedName>
</protein>
<dbReference type="EMBL" id="WJQU01000003">
    <property type="protein sequence ID" value="KAJ6639653.1"/>
    <property type="molecule type" value="Genomic_DNA"/>
</dbReference>
<name>A0A9Q0MX97_9DIPT</name>
<evidence type="ECO:0000313" key="3">
    <source>
        <dbReference type="Proteomes" id="UP001151699"/>
    </source>
</evidence>
<accession>A0A9Q0MX97</accession>
<dbReference type="OrthoDB" id="6159879at2759"/>
<dbReference type="Pfam" id="PF13837">
    <property type="entry name" value="Myb_DNA-bind_4"/>
    <property type="match status" value="1"/>
</dbReference>
<evidence type="ECO:0000313" key="2">
    <source>
        <dbReference type="EMBL" id="KAJ6639653.1"/>
    </source>
</evidence>
<evidence type="ECO:0000259" key="1">
    <source>
        <dbReference type="Pfam" id="PF13837"/>
    </source>
</evidence>
<comment type="caution">
    <text evidence="2">The sequence shown here is derived from an EMBL/GenBank/DDBJ whole genome shotgun (WGS) entry which is preliminary data.</text>
</comment>
<reference evidence="2" key="1">
    <citation type="submission" date="2022-07" db="EMBL/GenBank/DDBJ databases">
        <authorList>
            <person name="Trinca V."/>
            <person name="Uliana J.V.C."/>
            <person name="Torres T.T."/>
            <person name="Ward R.J."/>
            <person name="Monesi N."/>
        </authorList>
    </citation>
    <scope>NUCLEOTIDE SEQUENCE</scope>
    <source>
        <strain evidence="2">HSMRA1968</strain>
        <tissue evidence="2">Whole embryos</tissue>
    </source>
</reference>
<gene>
    <name evidence="2" type="ORF">Bhyg_12400</name>
</gene>
<dbReference type="InterPro" id="IPR044822">
    <property type="entry name" value="Myb_DNA-bind_4"/>
</dbReference>